<organism evidence="1 2">
    <name type="scientific">Smallanthus sonchifolius</name>
    <dbReference type="NCBI Taxonomy" id="185202"/>
    <lineage>
        <taxon>Eukaryota</taxon>
        <taxon>Viridiplantae</taxon>
        <taxon>Streptophyta</taxon>
        <taxon>Embryophyta</taxon>
        <taxon>Tracheophyta</taxon>
        <taxon>Spermatophyta</taxon>
        <taxon>Magnoliopsida</taxon>
        <taxon>eudicotyledons</taxon>
        <taxon>Gunneridae</taxon>
        <taxon>Pentapetalae</taxon>
        <taxon>asterids</taxon>
        <taxon>campanulids</taxon>
        <taxon>Asterales</taxon>
        <taxon>Asteraceae</taxon>
        <taxon>Asteroideae</taxon>
        <taxon>Heliantheae alliance</taxon>
        <taxon>Millerieae</taxon>
        <taxon>Smallanthus</taxon>
    </lineage>
</organism>
<proteinExistence type="predicted"/>
<sequence>MLSLYIVHNPHVTHTHEDSDPLSHVGEPKPDQEGGKKEDLELLLDTTNPHYSRPEEEVIYIPSKLEPNNKKEEEACTKLNPILGQGPIHDNLIKIKDRIMSSGILELRDLHAF</sequence>
<reference evidence="1 2" key="2">
    <citation type="journal article" date="2022" name="Mol. Ecol. Resour.">
        <title>The genomes of chicory, endive, great burdock and yacon provide insights into Asteraceae paleo-polyploidization history and plant inulin production.</title>
        <authorList>
            <person name="Fan W."/>
            <person name="Wang S."/>
            <person name="Wang H."/>
            <person name="Wang A."/>
            <person name="Jiang F."/>
            <person name="Liu H."/>
            <person name="Zhao H."/>
            <person name="Xu D."/>
            <person name="Zhang Y."/>
        </authorList>
    </citation>
    <scope>NUCLEOTIDE SEQUENCE [LARGE SCALE GENOMIC DNA]</scope>
    <source>
        <strain evidence="2">cv. Yunnan</strain>
        <tissue evidence="1">Leaves</tissue>
    </source>
</reference>
<accession>A0ACB9GKJ8</accession>
<name>A0ACB9GKJ8_9ASTR</name>
<dbReference type="EMBL" id="CM042031">
    <property type="protein sequence ID" value="KAI3783521.1"/>
    <property type="molecule type" value="Genomic_DNA"/>
</dbReference>
<evidence type="ECO:0000313" key="1">
    <source>
        <dbReference type="EMBL" id="KAI3783521.1"/>
    </source>
</evidence>
<evidence type="ECO:0000313" key="2">
    <source>
        <dbReference type="Proteomes" id="UP001056120"/>
    </source>
</evidence>
<keyword evidence="2" id="KW-1185">Reference proteome</keyword>
<gene>
    <name evidence="1" type="ORF">L1987_42605</name>
</gene>
<dbReference type="Proteomes" id="UP001056120">
    <property type="component" value="Linkage Group LG14"/>
</dbReference>
<reference evidence="2" key="1">
    <citation type="journal article" date="2022" name="Mol. Ecol. Resour.">
        <title>The genomes of chicory, endive, great burdock and yacon provide insights into Asteraceae palaeo-polyploidization history and plant inulin production.</title>
        <authorList>
            <person name="Fan W."/>
            <person name="Wang S."/>
            <person name="Wang H."/>
            <person name="Wang A."/>
            <person name="Jiang F."/>
            <person name="Liu H."/>
            <person name="Zhao H."/>
            <person name="Xu D."/>
            <person name="Zhang Y."/>
        </authorList>
    </citation>
    <scope>NUCLEOTIDE SEQUENCE [LARGE SCALE GENOMIC DNA]</scope>
    <source>
        <strain evidence="2">cv. Yunnan</strain>
    </source>
</reference>
<protein>
    <submittedName>
        <fullName evidence="1">Uncharacterized protein</fullName>
    </submittedName>
</protein>
<comment type="caution">
    <text evidence="1">The sequence shown here is derived from an EMBL/GenBank/DDBJ whole genome shotgun (WGS) entry which is preliminary data.</text>
</comment>